<feature type="transmembrane region" description="Helical" evidence="1">
    <location>
        <begin position="6"/>
        <end position="28"/>
    </location>
</feature>
<keyword evidence="1" id="KW-0812">Transmembrane</keyword>
<protein>
    <submittedName>
        <fullName evidence="2">Uncharacterized protein</fullName>
    </submittedName>
</protein>
<keyword evidence="3" id="KW-1185">Reference proteome</keyword>
<comment type="caution">
    <text evidence="2">The sequence shown here is derived from an EMBL/GenBank/DDBJ whole genome shotgun (WGS) entry which is preliminary data.</text>
</comment>
<proteinExistence type="predicted"/>
<name>A0A7W6C2V7_9HYPH</name>
<evidence type="ECO:0000256" key="1">
    <source>
        <dbReference type="SAM" id="Phobius"/>
    </source>
</evidence>
<evidence type="ECO:0000313" key="2">
    <source>
        <dbReference type="EMBL" id="MBB3944757.1"/>
    </source>
</evidence>
<sequence length="102" mass="10928">MKSIWLPLGLIVVLIGLAVWLGGVRIFVIQPIGAIPKGVTAVVIGIHGLNFVDSPDAVCARLGQPNLFCRGAAAARVANEGKIILRLPYSETLYRMTGPKMY</sequence>
<dbReference type="EMBL" id="JACIDV010000002">
    <property type="protein sequence ID" value="MBB3944757.1"/>
    <property type="molecule type" value="Genomic_DNA"/>
</dbReference>
<gene>
    <name evidence="2" type="ORF">GGQ73_000682</name>
</gene>
<accession>A0A7W6C2V7</accession>
<keyword evidence="1" id="KW-1133">Transmembrane helix</keyword>
<keyword evidence="1" id="KW-0472">Membrane</keyword>
<organism evidence="2 3">
    <name type="scientific">Rhizobium skierniewicense</name>
    <dbReference type="NCBI Taxonomy" id="984260"/>
    <lineage>
        <taxon>Bacteria</taxon>
        <taxon>Pseudomonadati</taxon>
        <taxon>Pseudomonadota</taxon>
        <taxon>Alphaproteobacteria</taxon>
        <taxon>Hyphomicrobiales</taxon>
        <taxon>Rhizobiaceae</taxon>
        <taxon>Rhizobium/Agrobacterium group</taxon>
        <taxon>Rhizobium</taxon>
    </lineage>
</organism>
<dbReference type="Proteomes" id="UP000565286">
    <property type="component" value="Unassembled WGS sequence"/>
</dbReference>
<dbReference type="AlphaFoldDB" id="A0A7W6C2V7"/>
<evidence type="ECO:0000313" key="3">
    <source>
        <dbReference type="Proteomes" id="UP000565286"/>
    </source>
</evidence>
<reference evidence="2 3" key="1">
    <citation type="submission" date="2020-08" db="EMBL/GenBank/DDBJ databases">
        <title>Genomic Encyclopedia of Type Strains, Phase IV (KMG-IV): sequencing the most valuable type-strain genomes for metagenomic binning, comparative biology and taxonomic classification.</title>
        <authorList>
            <person name="Goeker M."/>
        </authorList>
    </citation>
    <scope>NUCLEOTIDE SEQUENCE [LARGE SCALE GENOMIC DNA]</scope>
    <source>
        <strain evidence="2 3">DSM 26438</strain>
    </source>
</reference>